<dbReference type="VEuPathDB" id="FungiDB:HpaG804780"/>
<dbReference type="Proteomes" id="UP000011713">
    <property type="component" value="Unassembled WGS sequence"/>
</dbReference>
<reference evidence="9" key="1">
    <citation type="journal article" date="2010" name="Science">
        <title>Signatures of adaptation to obligate biotrophy in the Hyaloperonospora arabidopsidis genome.</title>
        <authorList>
            <person name="Baxter L."/>
            <person name="Tripathy S."/>
            <person name="Ishaque N."/>
            <person name="Boot N."/>
            <person name="Cabral A."/>
            <person name="Kemen E."/>
            <person name="Thines M."/>
            <person name="Ah-Fong A."/>
            <person name="Anderson R."/>
            <person name="Badejoko W."/>
            <person name="Bittner-Eddy P."/>
            <person name="Boore J.L."/>
            <person name="Chibucos M.C."/>
            <person name="Coates M."/>
            <person name="Dehal P."/>
            <person name="Delehaunty K."/>
            <person name="Dong S."/>
            <person name="Downton P."/>
            <person name="Dumas B."/>
            <person name="Fabro G."/>
            <person name="Fronick C."/>
            <person name="Fuerstenberg S.I."/>
            <person name="Fulton L."/>
            <person name="Gaulin E."/>
            <person name="Govers F."/>
            <person name="Hughes L."/>
            <person name="Humphray S."/>
            <person name="Jiang R.H."/>
            <person name="Judelson H."/>
            <person name="Kamoun S."/>
            <person name="Kyung K."/>
            <person name="Meijer H."/>
            <person name="Minx P."/>
            <person name="Morris P."/>
            <person name="Nelson J."/>
            <person name="Phuntumart V."/>
            <person name="Qutob D."/>
            <person name="Rehmany A."/>
            <person name="Rougon-Cardoso A."/>
            <person name="Ryden P."/>
            <person name="Torto-Alalibo T."/>
            <person name="Studholme D."/>
            <person name="Wang Y."/>
            <person name="Win J."/>
            <person name="Wood J."/>
            <person name="Clifton S.W."/>
            <person name="Rogers J."/>
            <person name="Van den Ackerveken G."/>
            <person name="Jones J.D."/>
            <person name="McDowell J.M."/>
            <person name="Beynon J."/>
            <person name="Tyler B.M."/>
        </authorList>
    </citation>
    <scope>NUCLEOTIDE SEQUENCE [LARGE SCALE GENOMIC DNA]</scope>
    <source>
        <strain evidence="9">Emoy2</strain>
    </source>
</reference>
<protein>
    <recommendedName>
        <fullName evidence="6">Elicitin</fullName>
    </recommendedName>
</protein>
<keyword evidence="7" id="KW-0732">Signal</keyword>
<evidence type="ECO:0000256" key="3">
    <source>
        <dbReference type="ARBA" id="ARBA00022525"/>
    </source>
</evidence>
<dbReference type="GO" id="GO:0052040">
    <property type="term" value="P:symbiont-mediated perturbation of host programmed cell death"/>
    <property type="evidence" value="ECO:0007669"/>
    <property type="project" value="UniProtKB-UniRule"/>
</dbReference>
<dbReference type="InterPro" id="IPR002200">
    <property type="entry name" value="Elicitin"/>
</dbReference>
<dbReference type="GO" id="GO:0005576">
    <property type="term" value="C:extracellular region"/>
    <property type="evidence" value="ECO:0007669"/>
    <property type="project" value="UniProtKB-SubCell"/>
</dbReference>
<proteinExistence type="inferred from homology"/>
<keyword evidence="4 6" id="KW-0928">Hypersensitive response elicitation</keyword>
<dbReference type="SUPFAM" id="SSF48647">
    <property type="entry name" value="Fungal elicitin"/>
    <property type="match status" value="1"/>
</dbReference>
<dbReference type="InterPro" id="IPR036470">
    <property type="entry name" value="Elicitin_sf"/>
</dbReference>
<evidence type="ECO:0000256" key="5">
    <source>
        <dbReference type="ARBA" id="ARBA00023157"/>
    </source>
</evidence>
<feature type="signal peptide" evidence="7">
    <location>
        <begin position="1"/>
        <end position="22"/>
    </location>
</feature>
<comment type="subcellular location">
    <subcellularLocation>
        <location evidence="1 6">Secreted</location>
    </subcellularLocation>
</comment>
<dbReference type="SMART" id="SM01187">
    <property type="entry name" value="Elicitin"/>
    <property type="match status" value="1"/>
</dbReference>
<keyword evidence="3 6" id="KW-0964">Secreted</keyword>
<dbReference type="EMBL" id="JH598180">
    <property type="status" value="NOT_ANNOTATED_CDS"/>
    <property type="molecule type" value="Genomic_DNA"/>
</dbReference>
<dbReference type="InParanoid" id="M4BER2"/>
<dbReference type="EnsemblProtists" id="HpaT804780">
    <property type="protein sequence ID" value="HpaP804780"/>
    <property type="gene ID" value="HpaG804780"/>
</dbReference>
<keyword evidence="5 6" id="KW-1015">Disulfide bond</keyword>
<dbReference type="HOGENOM" id="CLU_1725923_0_0_1"/>
<dbReference type="Pfam" id="PF00964">
    <property type="entry name" value="Elicitin"/>
    <property type="match status" value="1"/>
</dbReference>
<dbReference type="Gene3D" id="1.10.239.10">
    <property type="entry name" value="Elicitin domain"/>
    <property type="match status" value="1"/>
</dbReference>
<evidence type="ECO:0000256" key="2">
    <source>
        <dbReference type="ARBA" id="ARBA00009544"/>
    </source>
</evidence>
<evidence type="ECO:0000313" key="9">
    <source>
        <dbReference type="Proteomes" id="UP000011713"/>
    </source>
</evidence>
<sequence>MQALLALFVTIDLFLSTVVVKAEPCTASEISSIVKPIASNPDYASCQSESNYTLSAFPSPSAAQLRDFCSSSACQGILSATLKSNLLPDCEVVVGSQAFNLIEVAAVLAATCGPAVHELDSLTEGLVDKPDSENPVQRASDRVASLLGHSAPIEKVGIVAALLSLFRE</sequence>
<reference evidence="8" key="2">
    <citation type="submission" date="2015-06" db="UniProtKB">
        <authorList>
            <consortium name="EnsemblProtists"/>
        </authorList>
    </citation>
    <scope>IDENTIFICATION</scope>
    <source>
        <strain evidence="8">Emoy2</strain>
    </source>
</reference>
<evidence type="ECO:0000256" key="6">
    <source>
        <dbReference type="RuleBase" id="RU368111"/>
    </source>
</evidence>
<evidence type="ECO:0000256" key="4">
    <source>
        <dbReference type="ARBA" id="ARBA00022978"/>
    </source>
</evidence>
<dbReference type="AlphaFoldDB" id="M4BER2"/>
<evidence type="ECO:0000256" key="1">
    <source>
        <dbReference type="ARBA" id="ARBA00004613"/>
    </source>
</evidence>
<comment type="similarity">
    <text evidence="2 6">Belongs to the elicitin family.</text>
</comment>
<comment type="function">
    <text evidence="6">Induces local and distal defense responses (incompatible hypersensitive reaction) in plants from the solanaceae and cruciferae families. Elicits leaf necrosis and causes the accumulation of pathogenesis-related proteins. Might interact with the lipidic molecules of the plasma membrane.</text>
</comment>
<evidence type="ECO:0000313" key="8">
    <source>
        <dbReference type="EnsemblProtists" id="HpaP804780"/>
    </source>
</evidence>
<dbReference type="OMA" id="NFATCQT"/>
<evidence type="ECO:0000256" key="7">
    <source>
        <dbReference type="SAM" id="SignalP"/>
    </source>
</evidence>
<organism evidence="8 9">
    <name type="scientific">Hyaloperonospora arabidopsidis (strain Emoy2)</name>
    <name type="common">Downy mildew agent</name>
    <name type="synonym">Peronospora arabidopsidis</name>
    <dbReference type="NCBI Taxonomy" id="559515"/>
    <lineage>
        <taxon>Eukaryota</taxon>
        <taxon>Sar</taxon>
        <taxon>Stramenopiles</taxon>
        <taxon>Oomycota</taxon>
        <taxon>Peronosporomycetes</taxon>
        <taxon>Peronosporales</taxon>
        <taxon>Peronosporaceae</taxon>
        <taxon>Hyaloperonospora</taxon>
    </lineage>
</organism>
<accession>M4BER2</accession>
<feature type="chain" id="PRO_5004048659" description="Elicitin" evidence="7">
    <location>
        <begin position="23"/>
        <end position="168"/>
    </location>
</feature>
<keyword evidence="9" id="KW-1185">Reference proteome</keyword>
<name>M4BER2_HYAAE</name>
<dbReference type="eggNOG" id="ENOG502ST6W">
    <property type="taxonomic scope" value="Eukaryota"/>
</dbReference>